<protein>
    <submittedName>
        <fullName evidence="2">Uncharacterized protein</fullName>
    </submittedName>
</protein>
<proteinExistence type="predicted"/>
<evidence type="ECO:0000313" key="3">
    <source>
        <dbReference type="Proteomes" id="UP000319210"/>
    </source>
</evidence>
<organism evidence="2 3">
    <name type="scientific">Streptomyces cacaoi</name>
    <dbReference type="NCBI Taxonomy" id="1898"/>
    <lineage>
        <taxon>Bacteria</taxon>
        <taxon>Bacillati</taxon>
        <taxon>Actinomycetota</taxon>
        <taxon>Actinomycetes</taxon>
        <taxon>Kitasatosporales</taxon>
        <taxon>Streptomycetaceae</taxon>
        <taxon>Streptomyces</taxon>
    </lineage>
</organism>
<feature type="region of interest" description="Disordered" evidence="1">
    <location>
        <begin position="17"/>
        <end position="52"/>
    </location>
</feature>
<gene>
    <name evidence="2" type="ORF">SCA03_27330</name>
</gene>
<keyword evidence="3" id="KW-1185">Reference proteome</keyword>
<dbReference type="EMBL" id="BJMM01000011">
    <property type="protein sequence ID" value="GEB50182.1"/>
    <property type="molecule type" value="Genomic_DNA"/>
</dbReference>
<name>A0A4Y3QYC6_STRCI</name>
<comment type="caution">
    <text evidence="2">The sequence shown here is derived from an EMBL/GenBank/DDBJ whole genome shotgun (WGS) entry which is preliminary data.</text>
</comment>
<evidence type="ECO:0000313" key="2">
    <source>
        <dbReference type="EMBL" id="GEB50182.1"/>
    </source>
</evidence>
<dbReference type="AlphaFoldDB" id="A0A4Y3QYC6"/>
<dbReference type="Proteomes" id="UP000319210">
    <property type="component" value="Unassembled WGS sequence"/>
</dbReference>
<sequence length="77" mass="8516">MCVRTAYTLAILDRSVKDKSADRSGDARGATETGARRPEPSLPLQPRARRTRIPLAVRARDRKAFGSLLHFRPGGSR</sequence>
<evidence type="ECO:0000256" key="1">
    <source>
        <dbReference type="SAM" id="MobiDB-lite"/>
    </source>
</evidence>
<feature type="compositionally biased region" description="Basic and acidic residues" evidence="1">
    <location>
        <begin position="17"/>
        <end position="26"/>
    </location>
</feature>
<reference evidence="2 3" key="1">
    <citation type="submission" date="2019-06" db="EMBL/GenBank/DDBJ databases">
        <title>Whole genome shotgun sequence of Streptomyces cacaoi subsp. cacaoi NBRC 12748.</title>
        <authorList>
            <person name="Hosoyama A."/>
            <person name="Uohara A."/>
            <person name="Ohji S."/>
            <person name="Ichikawa N."/>
        </authorList>
    </citation>
    <scope>NUCLEOTIDE SEQUENCE [LARGE SCALE GENOMIC DNA]</scope>
    <source>
        <strain evidence="2 3">NBRC 12748</strain>
    </source>
</reference>
<accession>A0A4Y3QYC6</accession>